<reference evidence="11" key="1">
    <citation type="submission" date="2020-08" db="EMBL/GenBank/DDBJ databases">
        <title>Multicomponent nature underlies the extraordinary mechanical properties of spider dragline silk.</title>
        <authorList>
            <person name="Kono N."/>
            <person name="Nakamura H."/>
            <person name="Mori M."/>
            <person name="Yoshida Y."/>
            <person name="Ohtoshi R."/>
            <person name="Malay A.D."/>
            <person name="Moran D.A.P."/>
            <person name="Tomita M."/>
            <person name="Numata K."/>
            <person name="Arakawa K."/>
        </authorList>
    </citation>
    <scope>NUCLEOTIDE SEQUENCE</scope>
</reference>
<evidence type="ECO:0000256" key="4">
    <source>
        <dbReference type="ARBA" id="ARBA00022728"/>
    </source>
</evidence>
<sequence>MGGGDLNLKKSWHPSTLRNIERVWKAEQKHEVEKQKIEQLQKELAEERAREEIQAFAEDQGVVKKKDERLEWMYQGPAAMVNREEYLLGRKIDKTFETVLQAEKGEPSKEDGSGDVSTMFSSQNLSGTATVDLANKIREDPLFNIMKKEKEERKNLLSNPIKMKQLQQLLKASLSEKKSKKSKKSKKKKHNESDSEAEKEQKKKKHKKTASSDSDEERISSKEMKRRMHEKDVSVSERKRSKYEYEESPPAEKRHKHFHYLPSERESHNRTNGQEKSHSSPDYKESNYHSSQKSNHYSSKESNRYSSKESSRYSSKESNHYSSKESNHYSSKESNHYSSKESNHYSSKESSHYSLKKSSSYIREYKNNAYDSRNHMHEKDHREKEEKKKKLNNEERERMLKEMQENAVWRDEQRKRNTQRYKEEDEREDNQRIDTSDFLKPMLSKAAGKGSLENRIKQKIFTIQRSGRDMDKNFARRD</sequence>
<feature type="compositionally biased region" description="Low complexity" evidence="9">
    <location>
        <begin position="352"/>
        <end position="361"/>
    </location>
</feature>
<comment type="similarity">
    <text evidence="2">Belongs to the CWC25 family.</text>
</comment>
<organism evidence="11 12">
    <name type="scientific">Nephila pilipes</name>
    <name type="common">Giant wood spider</name>
    <name type="synonym">Nephila maculata</name>
    <dbReference type="NCBI Taxonomy" id="299642"/>
    <lineage>
        <taxon>Eukaryota</taxon>
        <taxon>Metazoa</taxon>
        <taxon>Ecdysozoa</taxon>
        <taxon>Arthropoda</taxon>
        <taxon>Chelicerata</taxon>
        <taxon>Arachnida</taxon>
        <taxon>Araneae</taxon>
        <taxon>Araneomorphae</taxon>
        <taxon>Entelegynae</taxon>
        <taxon>Araneoidea</taxon>
        <taxon>Nephilidae</taxon>
        <taxon>Nephila</taxon>
    </lineage>
</organism>
<dbReference type="InterPro" id="IPR022209">
    <property type="entry name" value="CWC25"/>
</dbReference>
<evidence type="ECO:0000256" key="1">
    <source>
        <dbReference type="ARBA" id="ARBA00004123"/>
    </source>
</evidence>
<comment type="subcellular location">
    <subcellularLocation>
        <location evidence="1">Nucleus</location>
    </subcellularLocation>
</comment>
<dbReference type="Proteomes" id="UP000887013">
    <property type="component" value="Unassembled WGS sequence"/>
</dbReference>
<feature type="region of interest" description="Disordered" evidence="9">
    <location>
        <begin position="154"/>
        <end position="441"/>
    </location>
</feature>
<gene>
    <name evidence="11" type="primary">CWC25</name>
    <name evidence="11" type="ORF">NPIL_667561</name>
</gene>
<evidence type="ECO:0000256" key="3">
    <source>
        <dbReference type="ARBA" id="ARBA00022664"/>
    </source>
</evidence>
<feature type="compositionally biased region" description="Basic and acidic residues" evidence="9">
    <location>
        <begin position="262"/>
        <end position="287"/>
    </location>
</feature>
<dbReference type="InterPro" id="IPR019339">
    <property type="entry name" value="CIR_N_dom"/>
</dbReference>
<feature type="coiled-coil region" evidence="8">
    <location>
        <begin position="23"/>
        <end position="54"/>
    </location>
</feature>
<keyword evidence="12" id="KW-1185">Reference proteome</keyword>
<evidence type="ECO:0000256" key="7">
    <source>
        <dbReference type="ARBA" id="ARBA00023242"/>
    </source>
</evidence>
<evidence type="ECO:0000256" key="8">
    <source>
        <dbReference type="SAM" id="Coils"/>
    </source>
</evidence>
<keyword evidence="6" id="KW-0508">mRNA splicing</keyword>
<evidence type="ECO:0000259" key="10">
    <source>
        <dbReference type="SMART" id="SM01083"/>
    </source>
</evidence>
<dbReference type="GO" id="GO:0000398">
    <property type="term" value="P:mRNA splicing, via spliceosome"/>
    <property type="evidence" value="ECO:0007669"/>
    <property type="project" value="TreeGrafter"/>
</dbReference>
<protein>
    <submittedName>
        <fullName evidence="11">Pre-mRNA-splicing factor CWC25 homolog</fullName>
    </submittedName>
</protein>
<feature type="compositionally biased region" description="Basic and acidic residues" evidence="9">
    <location>
        <begin position="217"/>
        <end position="245"/>
    </location>
</feature>
<dbReference type="PANTHER" id="PTHR16196:SF0">
    <property type="entry name" value="PRE-MRNA-SPLICING FACTOR CWC25 HOMOLOG"/>
    <property type="match status" value="1"/>
</dbReference>
<keyword evidence="5 8" id="KW-0175">Coiled coil</keyword>
<keyword evidence="3" id="KW-0507">mRNA processing</keyword>
<evidence type="ECO:0000256" key="6">
    <source>
        <dbReference type="ARBA" id="ARBA00023187"/>
    </source>
</evidence>
<evidence type="ECO:0000256" key="2">
    <source>
        <dbReference type="ARBA" id="ARBA00006695"/>
    </source>
</evidence>
<feature type="compositionally biased region" description="Low complexity" evidence="9">
    <location>
        <begin position="162"/>
        <end position="173"/>
    </location>
</feature>
<comment type="caution">
    <text evidence="11">The sequence shown here is derived from an EMBL/GenBank/DDBJ whole genome shotgun (WGS) entry which is preliminary data.</text>
</comment>
<name>A0A8X6NDB5_NEPPI</name>
<feature type="compositionally biased region" description="Basic and acidic residues" evidence="9">
    <location>
        <begin position="298"/>
        <end position="351"/>
    </location>
</feature>
<feature type="domain" description="CBF1-interacting co-repressor CIR N-terminal" evidence="10">
    <location>
        <begin position="11"/>
        <end position="47"/>
    </location>
</feature>
<dbReference type="EMBL" id="BMAW01008188">
    <property type="protein sequence ID" value="GFT07377.1"/>
    <property type="molecule type" value="Genomic_DNA"/>
</dbReference>
<feature type="compositionally biased region" description="Polar residues" evidence="9">
    <location>
        <begin position="115"/>
        <end position="127"/>
    </location>
</feature>
<feature type="compositionally biased region" description="Basic residues" evidence="9">
    <location>
        <begin position="178"/>
        <end position="190"/>
    </location>
</feature>
<feature type="region of interest" description="Disordered" evidence="9">
    <location>
        <begin position="102"/>
        <end position="127"/>
    </location>
</feature>
<dbReference type="SMART" id="SM01083">
    <property type="entry name" value="Cir_N"/>
    <property type="match status" value="1"/>
</dbReference>
<dbReference type="Pfam" id="PF10197">
    <property type="entry name" value="Cir_N"/>
    <property type="match status" value="1"/>
</dbReference>
<evidence type="ECO:0000313" key="12">
    <source>
        <dbReference type="Proteomes" id="UP000887013"/>
    </source>
</evidence>
<dbReference type="PANTHER" id="PTHR16196">
    <property type="entry name" value="CELL CYCLE CONTROL PROTEIN CWF25"/>
    <property type="match status" value="1"/>
</dbReference>
<dbReference type="InterPro" id="IPR051376">
    <property type="entry name" value="CWC25_splicing_factor"/>
</dbReference>
<dbReference type="Pfam" id="PF12542">
    <property type="entry name" value="CWC25"/>
    <property type="match status" value="1"/>
</dbReference>
<evidence type="ECO:0000313" key="11">
    <source>
        <dbReference type="EMBL" id="GFT07377.1"/>
    </source>
</evidence>
<keyword evidence="7" id="KW-0539">Nucleus</keyword>
<evidence type="ECO:0000256" key="5">
    <source>
        <dbReference type="ARBA" id="ARBA00023054"/>
    </source>
</evidence>
<feature type="compositionally biased region" description="Basic and acidic residues" evidence="9">
    <location>
        <begin position="191"/>
        <end position="201"/>
    </location>
</feature>
<feature type="compositionally biased region" description="Basic and acidic residues" evidence="9">
    <location>
        <begin position="103"/>
        <end position="112"/>
    </location>
</feature>
<proteinExistence type="inferred from homology"/>
<dbReference type="AlphaFoldDB" id="A0A8X6NDB5"/>
<evidence type="ECO:0000256" key="9">
    <source>
        <dbReference type="SAM" id="MobiDB-lite"/>
    </source>
</evidence>
<dbReference type="GO" id="GO:0005684">
    <property type="term" value="C:U2-type spliceosomal complex"/>
    <property type="evidence" value="ECO:0007669"/>
    <property type="project" value="TreeGrafter"/>
</dbReference>
<keyword evidence="4" id="KW-0747">Spliceosome</keyword>
<dbReference type="OrthoDB" id="21123at2759"/>
<feature type="compositionally biased region" description="Basic and acidic residues" evidence="9">
    <location>
        <begin position="372"/>
        <end position="437"/>
    </location>
</feature>
<accession>A0A8X6NDB5</accession>